<dbReference type="InterPro" id="IPR004155">
    <property type="entry name" value="PBS_lyase_HEAT"/>
</dbReference>
<dbReference type="Gene3D" id="1.25.10.10">
    <property type="entry name" value="Leucine-rich Repeat Variant"/>
    <property type="match status" value="1"/>
</dbReference>
<name>X0TW19_9ZZZZ</name>
<dbReference type="InterPro" id="IPR011989">
    <property type="entry name" value="ARM-like"/>
</dbReference>
<dbReference type="PANTHER" id="PTHR12697:SF5">
    <property type="entry name" value="DEOXYHYPUSINE HYDROXYLASE"/>
    <property type="match status" value="1"/>
</dbReference>
<dbReference type="PANTHER" id="PTHR12697">
    <property type="entry name" value="PBS LYASE HEAT-LIKE PROTEIN"/>
    <property type="match status" value="1"/>
</dbReference>
<feature type="non-terminal residue" evidence="1">
    <location>
        <position position="209"/>
    </location>
</feature>
<accession>X0TW19</accession>
<dbReference type="SMART" id="SM00567">
    <property type="entry name" value="EZ_HEAT"/>
    <property type="match status" value="2"/>
</dbReference>
<reference evidence="1" key="1">
    <citation type="journal article" date="2014" name="Front. Microbiol.">
        <title>High frequency of phylogenetically diverse reductive dehalogenase-homologous genes in deep subseafloor sedimentary metagenomes.</title>
        <authorList>
            <person name="Kawai M."/>
            <person name="Futagami T."/>
            <person name="Toyoda A."/>
            <person name="Takaki Y."/>
            <person name="Nishi S."/>
            <person name="Hori S."/>
            <person name="Arai W."/>
            <person name="Tsubouchi T."/>
            <person name="Morono Y."/>
            <person name="Uchiyama I."/>
            <person name="Ito T."/>
            <person name="Fujiyama A."/>
            <person name="Inagaki F."/>
            <person name="Takami H."/>
        </authorList>
    </citation>
    <scope>NUCLEOTIDE SEQUENCE</scope>
    <source>
        <strain evidence="1">Expedition CK06-06</strain>
    </source>
</reference>
<protein>
    <recommendedName>
        <fullName evidence="2">HEAT repeat domain-containing protein</fullName>
    </recommendedName>
</protein>
<evidence type="ECO:0000313" key="1">
    <source>
        <dbReference type="EMBL" id="GAF92337.1"/>
    </source>
</evidence>
<proteinExistence type="predicted"/>
<organism evidence="1">
    <name type="scientific">marine sediment metagenome</name>
    <dbReference type="NCBI Taxonomy" id="412755"/>
    <lineage>
        <taxon>unclassified sequences</taxon>
        <taxon>metagenomes</taxon>
        <taxon>ecological metagenomes</taxon>
    </lineage>
</organism>
<comment type="caution">
    <text evidence="1">The sequence shown here is derived from an EMBL/GenBank/DDBJ whole genome shotgun (WGS) entry which is preliminary data.</text>
</comment>
<dbReference type="AlphaFoldDB" id="X0TW19"/>
<dbReference type="SUPFAM" id="SSF48371">
    <property type="entry name" value="ARM repeat"/>
    <property type="match status" value="1"/>
</dbReference>
<dbReference type="EMBL" id="BARS01018250">
    <property type="protein sequence ID" value="GAF92337.1"/>
    <property type="molecule type" value="Genomic_DNA"/>
</dbReference>
<dbReference type="Pfam" id="PF13646">
    <property type="entry name" value="HEAT_2"/>
    <property type="match status" value="1"/>
</dbReference>
<gene>
    <name evidence="1" type="ORF">S01H1_29712</name>
</gene>
<sequence>MKNLVKVLLFLILLAPGLYGQDVEQQSESTDMSEQETAAESISYSEKIYKKIEENLKSKDWKVRKSAVVSVPDANVENKIDLIRIVLTNDKKDEIRIAAIKALIKIGGAEVISPLTEALKDDKEYIRSTALGGLIKIGEEAADSIGSALNDSDEDIRKTAVEAIEVMKKNIALKYLDVALSDLSASIRERAINKIYDIYRSTPGGFNGP</sequence>
<dbReference type="InterPro" id="IPR016024">
    <property type="entry name" value="ARM-type_fold"/>
</dbReference>
<dbReference type="GO" id="GO:0016491">
    <property type="term" value="F:oxidoreductase activity"/>
    <property type="evidence" value="ECO:0007669"/>
    <property type="project" value="TreeGrafter"/>
</dbReference>
<evidence type="ECO:0008006" key="2">
    <source>
        <dbReference type="Google" id="ProtNLM"/>
    </source>
</evidence>